<dbReference type="GO" id="GO:0046872">
    <property type="term" value="F:metal ion binding"/>
    <property type="evidence" value="ECO:0007669"/>
    <property type="project" value="UniProtKB-KW"/>
</dbReference>
<evidence type="ECO:0000259" key="8">
    <source>
        <dbReference type="PROSITE" id="PS51462"/>
    </source>
</evidence>
<keyword evidence="10" id="KW-1185">Reference proteome</keyword>
<evidence type="ECO:0000256" key="5">
    <source>
        <dbReference type="ARBA" id="ARBA00022842"/>
    </source>
</evidence>
<evidence type="ECO:0000256" key="7">
    <source>
        <dbReference type="SAM" id="MobiDB-lite"/>
    </source>
</evidence>
<dbReference type="KEGG" id="bfa:Bfae_26210"/>
<dbReference type="PROSITE" id="PS51462">
    <property type="entry name" value="NUDIX"/>
    <property type="match status" value="1"/>
</dbReference>
<evidence type="ECO:0000256" key="4">
    <source>
        <dbReference type="ARBA" id="ARBA00022801"/>
    </source>
</evidence>
<dbReference type="InterPro" id="IPR015797">
    <property type="entry name" value="NUDIX_hydrolase-like_dom_sf"/>
</dbReference>
<keyword evidence="6" id="KW-0464">Manganese</keyword>
<proteinExistence type="predicted"/>
<feature type="region of interest" description="Disordered" evidence="7">
    <location>
        <begin position="1"/>
        <end position="24"/>
    </location>
</feature>
<comment type="cofactor">
    <cofactor evidence="2">
        <name>Mg(2+)</name>
        <dbReference type="ChEBI" id="CHEBI:18420"/>
    </cofactor>
</comment>
<protein>
    <submittedName>
        <fullName evidence="9">NUDIX family protein</fullName>
    </submittedName>
</protein>
<dbReference type="InterPro" id="IPR045121">
    <property type="entry name" value="CoAse"/>
</dbReference>
<comment type="cofactor">
    <cofactor evidence="1">
        <name>Mn(2+)</name>
        <dbReference type="ChEBI" id="CHEBI:29035"/>
    </cofactor>
</comment>
<feature type="domain" description="Nudix hydrolase" evidence="8">
    <location>
        <begin position="53"/>
        <end position="188"/>
    </location>
</feature>
<evidence type="ECO:0000256" key="2">
    <source>
        <dbReference type="ARBA" id="ARBA00001946"/>
    </source>
</evidence>
<dbReference type="InterPro" id="IPR000086">
    <property type="entry name" value="NUDIX_hydrolase_dom"/>
</dbReference>
<gene>
    <name evidence="9" type="ordered locus">Bfae_26210</name>
</gene>
<dbReference type="Gene3D" id="3.90.79.10">
    <property type="entry name" value="Nucleoside Triphosphate Pyrophosphohydrolase"/>
    <property type="match status" value="1"/>
</dbReference>
<dbReference type="EMBL" id="CP001643">
    <property type="protein sequence ID" value="ACU86396.1"/>
    <property type="molecule type" value="Genomic_DNA"/>
</dbReference>
<keyword evidence="3" id="KW-0479">Metal-binding</keyword>
<keyword evidence="4" id="KW-0378">Hydrolase</keyword>
<dbReference type="AlphaFoldDB" id="C7MGG3"/>
<name>C7MGG3_BRAFD</name>
<dbReference type="CDD" id="cd03426">
    <property type="entry name" value="NUDIX_CoAse_Nudt7"/>
    <property type="match status" value="1"/>
</dbReference>
<feature type="compositionally biased region" description="Low complexity" evidence="7">
    <location>
        <begin position="8"/>
        <end position="24"/>
    </location>
</feature>
<dbReference type="PANTHER" id="PTHR12992:SF11">
    <property type="entry name" value="MITOCHONDRIAL COENZYME A DIPHOSPHATASE NUDT8"/>
    <property type="match status" value="1"/>
</dbReference>
<dbReference type="Proteomes" id="UP000001919">
    <property type="component" value="Chromosome"/>
</dbReference>
<dbReference type="OrthoDB" id="9802805at2"/>
<dbReference type="PANTHER" id="PTHR12992">
    <property type="entry name" value="NUDIX HYDROLASE"/>
    <property type="match status" value="1"/>
</dbReference>
<sequence>MSERQRRAAGADAPDLPAGAGFLAPLADRARRGDVLVDPQPDPRAPQLPDGEVRRSAVLIHIAGTGLDDAALVLEERGHALRSQPGQFSLPGGGRDATDRDDVHTALREAEEETGLDPAEVLVLGAFAPIPMPWRVQVVTPVLSWSPAAPPLGVQDPIEVERLVWAPLTGPGSLTDPAHRLYGRLTGFGVGPAFDLPRDAFVWGFTAMILEKVLTGLGLDPVPPTAPVREIPPERRR</sequence>
<organism evidence="9 10">
    <name type="scientific">Brachybacterium faecium (strain ATCC 43885 / DSM 4810 / JCM 11609 / LMG 19847 / NBRC 14762 / NCIMB 9860 / 6-10)</name>
    <dbReference type="NCBI Taxonomy" id="446465"/>
    <lineage>
        <taxon>Bacteria</taxon>
        <taxon>Bacillati</taxon>
        <taxon>Actinomycetota</taxon>
        <taxon>Actinomycetes</taxon>
        <taxon>Micrococcales</taxon>
        <taxon>Dermabacteraceae</taxon>
        <taxon>Brachybacterium</taxon>
    </lineage>
</organism>
<dbReference type="PATRIC" id="fig|446465.5.peg.2584"/>
<dbReference type="STRING" id="446465.Bfae_26210"/>
<dbReference type="GO" id="GO:0010945">
    <property type="term" value="F:coenzyme A diphosphatase activity"/>
    <property type="evidence" value="ECO:0007669"/>
    <property type="project" value="InterPro"/>
</dbReference>
<evidence type="ECO:0000256" key="3">
    <source>
        <dbReference type="ARBA" id="ARBA00022723"/>
    </source>
</evidence>
<evidence type="ECO:0000313" key="9">
    <source>
        <dbReference type="EMBL" id="ACU86396.1"/>
    </source>
</evidence>
<evidence type="ECO:0000256" key="1">
    <source>
        <dbReference type="ARBA" id="ARBA00001936"/>
    </source>
</evidence>
<dbReference type="Pfam" id="PF00293">
    <property type="entry name" value="NUDIX"/>
    <property type="match status" value="1"/>
</dbReference>
<evidence type="ECO:0000256" key="6">
    <source>
        <dbReference type="ARBA" id="ARBA00023211"/>
    </source>
</evidence>
<dbReference type="eggNOG" id="COG0494">
    <property type="taxonomic scope" value="Bacteria"/>
</dbReference>
<reference evidence="9 10" key="1">
    <citation type="journal article" date="2009" name="Stand. Genomic Sci.">
        <title>Complete genome sequence of Brachybacterium faecium type strain (Schefferle 6-10).</title>
        <authorList>
            <person name="Lapidus A."/>
            <person name="Pukall R."/>
            <person name="Labuttii K."/>
            <person name="Copeland A."/>
            <person name="Del Rio T.G."/>
            <person name="Nolan M."/>
            <person name="Chen F."/>
            <person name="Lucas S."/>
            <person name="Tice H."/>
            <person name="Cheng J.F."/>
            <person name="Bruce D."/>
            <person name="Goodwin L."/>
            <person name="Pitluck S."/>
            <person name="Rohde M."/>
            <person name="Goker M."/>
            <person name="Pati A."/>
            <person name="Ivanova N."/>
            <person name="Mavrommatis K."/>
            <person name="Chen A."/>
            <person name="Palaniappan K."/>
            <person name="D'haeseleer P."/>
            <person name="Chain P."/>
            <person name="Bristow J."/>
            <person name="Eisen J.A."/>
            <person name="Markowitz V."/>
            <person name="Hugenholtz P."/>
            <person name="Kyrpides N.C."/>
            <person name="Klenk H.P."/>
        </authorList>
    </citation>
    <scope>NUCLEOTIDE SEQUENCE [LARGE SCALE GENOMIC DNA]</scope>
    <source>
        <strain evidence="10">ATCC 43885 / DSM 4810 / JCM 11609 / LMG 19847 / NBRC 14762 / NCIMB 9860 / 6-10</strain>
    </source>
</reference>
<keyword evidence="5" id="KW-0460">Magnesium</keyword>
<accession>C7MGG3</accession>
<dbReference type="HOGENOM" id="CLU_1168905_0_0_11"/>
<evidence type="ECO:0000313" key="10">
    <source>
        <dbReference type="Proteomes" id="UP000001919"/>
    </source>
</evidence>
<dbReference type="SUPFAM" id="SSF55811">
    <property type="entry name" value="Nudix"/>
    <property type="match status" value="1"/>
</dbReference>